<dbReference type="Proteomes" id="UP000184499">
    <property type="component" value="Unassembled WGS sequence"/>
</dbReference>
<evidence type="ECO:0000313" key="1">
    <source>
        <dbReference type="EMBL" id="OJJ69879.1"/>
    </source>
</evidence>
<name>A0A1L9UE02_ASPBC</name>
<organism evidence="1 2">
    <name type="scientific">Aspergillus brasiliensis (strain CBS 101740 / IMI 381727 / IBT 21946)</name>
    <dbReference type="NCBI Taxonomy" id="767769"/>
    <lineage>
        <taxon>Eukaryota</taxon>
        <taxon>Fungi</taxon>
        <taxon>Dikarya</taxon>
        <taxon>Ascomycota</taxon>
        <taxon>Pezizomycotina</taxon>
        <taxon>Eurotiomycetes</taxon>
        <taxon>Eurotiomycetidae</taxon>
        <taxon>Eurotiales</taxon>
        <taxon>Aspergillaceae</taxon>
        <taxon>Aspergillus</taxon>
        <taxon>Aspergillus subgen. Circumdati</taxon>
    </lineage>
</organism>
<dbReference type="VEuPathDB" id="FungiDB:ASPBRDRAFT_66942"/>
<dbReference type="GeneID" id="93581302"/>
<dbReference type="OMA" id="DEICASH"/>
<accession>A0A1L9UE02</accession>
<protein>
    <submittedName>
        <fullName evidence="1">Uncharacterized protein</fullName>
    </submittedName>
</protein>
<dbReference type="RefSeq" id="XP_067477128.1">
    <property type="nucleotide sequence ID" value="XM_067628814.1"/>
</dbReference>
<proteinExistence type="predicted"/>
<dbReference type="EMBL" id="KV878687">
    <property type="protein sequence ID" value="OJJ69879.1"/>
    <property type="molecule type" value="Genomic_DNA"/>
</dbReference>
<evidence type="ECO:0000313" key="2">
    <source>
        <dbReference type="Proteomes" id="UP000184499"/>
    </source>
</evidence>
<dbReference type="AlphaFoldDB" id="A0A1L9UE02"/>
<keyword evidence="2" id="KW-1185">Reference proteome</keyword>
<dbReference type="OrthoDB" id="4407952at2759"/>
<reference evidence="2" key="1">
    <citation type="journal article" date="2017" name="Genome Biol.">
        <title>Comparative genomics reveals high biological diversity and specific adaptations in the industrially and medically important fungal genus Aspergillus.</title>
        <authorList>
            <person name="de Vries R.P."/>
            <person name="Riley R."/>
            <person name="Wiebenga A."/>
            <person name="Aguilar-Osorio G."/>
            <person name="Amillis S."/>
            <person name="Uchima C.A."/>
            <person name="Anderluh G."/>
            <person name="Asadollahi M."/>
            <person name="Askin M."/>
            <person name="Barry K."/>
            <person name="Battaglia E."/>
            <person name="Bayram O."/>
            <person name="Benocci T."/>
            <person name="Braus-Stromeyer S.A."/>
            <person name="Caldana C."/>
            <person name="Canovas D."/>
            <person name="Cerqueira G.C."/>
            <person name="Chen F."/>
            <person name="Chen W."/>
            <person name="Choi C."/>
            <person name="Clum A."/>
            <person name="Dos Santos R.A."/>
            <person name="Damasio A.R."/>
            <person name="Diallinas G."/>
            <person name="Emri T."/>
            <person name="Fekete E."/>
            <person name="Flipphi M."/>
            <person name="Freyberg S."/>
            <person name="Gallo A."/>
            <person name="Gournas C."/>
            <person name="Habgood R."/>
            <person name="Hainaut M."/>
            <person name="Harispe M.L."/>
            <person name="Henrissat B."/>
            <person name="Hilden K.S."/>
            <person name="Hope R."/>
            <person name="Hossain A."/>
            <person name="Karabika E."/>
            <person name="Karaffa L."/>
            <person name="Karanyi Z."/>
            <person name="Krasevec N."/>
            <person name="Kuo A."/>
            <person name="Kusch H."/>
            <person name="LaButti K."/>
            <person name="Lagendijk E.L."/>
            <person name="Lapidus A."/>
            <person name="Levasseur A."/>
            <person name="Lindquist E."/>
            <person name="Lipzen A."/>
            <person name="Logrieco A.F."/>
            <person name="MacCabe A."/>
            <person name="Maekelae M.R."/>
            <person name="Malavazi I."/>
            <person name="Melin P."/>
            <person name="Meyer V."/>
            <person name="Mielnichuk N."/>
            <person name="Miskei M."/>
            <person name="Molnar A.P."/>
            <person name="Mule G."/>
            <person name="Ngan C.Y."/>
            <person name="Orejas M."/>
            <person name="Orosz E."/>
            <person name="Ouedraogo J.P."/>
            <person name="Overkamp K.M."/>
            <person name="Park H.-S."/>
            <person name="Perrone G."/>
            <person name="Piumi F."/>
            <person name="Punt P.J."/>
            <person name="Ram A.F."/>
            <person name="Ramon A."/>
            <person name="Rauscher S."/>
            <person name="Record E."/>
            <person name="Riano-Pachon D.M."/>
            <person name="Robert V."/>
            <person name="Roehrig J."/>
            <person name="Ruller R."/>
            <person name="Salamov A."/>
            <person name="Salih N.S."/>
            <person name="Samson R.A."/>
            <person name="Sandor E."/>
            <person name="Sanguinetti M."/>
            <person name="Schuetze T."/>
            <person name="Sepcic K."/>
            <person name="Shelest E."/>
            <person name="Sherlock G."/>
            <person name="Sophianopoulou V."/>
            <person name="Squina F.M."/>
            <person name="Sun H."/>
            <person name="Susca A."/>
            <person name="Todd R.B."/>
            <person name="Tsang A."/>
            <person name="Unkles S.E."/>
            <person name="van de Wiele N."/>
            <person name="van Rossen-Uffink D."/>
            <person name="Oliveira J.V."/>
            <person name="Vesth T.C."/>
            <person name="Visser J."/>
            <person name="Yu J.-H."/>
            <person name="Zhou M."/>
            <person name="Andersen M.R."/>
            <person name="Archer D.B."/>
            <person name="Baker S.E."/>
            <person name="Benoit I."/>
            <person name="Brakhage A.A."/>
            <person name="Braus G.H."/>
            <person name="Fischer R."/>
            <person name="Frisvad J.C."/>
            <person name="Goldman G.H."/>
            <person name="Houbraken J."/>
            <person name="Oakley B."/>
            <person name="Pocsi I."/>
            <person name="Scazzocchio C."/>
            <person name="Seiboth B."/>
            <person name="vanKuyk P.A."/>
            <person name="Wortman J."/>
            <person name="Dyer P.S."/>
            <person name="Grigoriev I.V."/>
        </authorList>
    </citation>
    <scope>NUCLEOTIDE SEQUENCE [LARGE SCALE GENOMIC DNA]</scope>
    <source>
        <strain evidence="2">CBS 101740 / IMI 381727 / IBT 21946</strain>
    </source>
</reference>
<sequence>MPNKKWMFLLEEMGKKEFVLSDQELDARGVQELSFSRILALVGRRQSVADEYSFFMFSDSMKAAVQMLTDRSIFLTYTIYCEHDTAITIIVRPISDPSLNSSQCPSAPESLRQRRKVSGRKDLQNVFVRPVTRIDTRSLDAETLSPISALPDSEKMTLDLGQGRYETFSVSYLIGWIMAEAEKGTPLHNIVVTSFTPKGRPSNLVLDRDTWTRSLLRGPNKNQFFDIWTKYSESAVRRTDALDKLHRDYDYFDKNAKVFIRDLKLFGSKPDSRTRLLGTRHRYFLGEPYFSSALVGLILVLPLQTTTVQGHLDDLIKKKATRGQEEELCASHDLAPIFLRAFSLDWDAIKKQNLTIMRNKDPHGLRKRPTMETLGKAFGKLGGLGGSKDPNKPK</sequence>
<gene>
    <name evidence="1" type="ORF">ASPBRDRAFT_66942</name>
</gene>